<dbReference type="InterPro" id="IPR050201">
    <property type="entry name" value="Bacterial_glucokinase"/>
</dbReference>
<comment type="similarity">
    <text evidence="3">Belongs to the bacterial glucokinase family.</text>
</comment>
<evidence type="ECO:0000256" key="2">
    <source>
        <dbReference type="ARBA" id="ARBA00022777"/>
    </source>
</evidence>
<evidence type="ECO:0000313" key="4">
    <source>
        <dbReference type="EMBL" id="GHA58702.1"/>
    </source>
</evidence>
<dbReference type="Proteomes" id="UP000634455">
    <property type="component" value="Unassembled WGS sequence"/>
</dbReference>
<dbReference type="InterPro" id="IPR043129">
    <property type="entry name" value="ATPase_NBD"/>
</dbReference>
<dbReference type="Gene3D" id="3.40.367.20">
    <property type="match status" value="1"/>
</dbReference>
<keyword evidence="2" id="KW-0418">Kinase</keyword>
<dbReference type="CDD" id="cd24008">
    <property type="entry name" value="ASKHA_NBD_GLK"/>
    <property type="match status" value="1"/>
</dbReference>
<keyword evidence="1" id="KW-0808">Transferase</keyword>
<keyword evidence="5" id="KW-1185">Reference proteome</keyword>
<evidence type="ECO:0000256" key="1">
    <source>
        <dbReference type="ARBA" id="ARBA00022679"/>
    </source>
</evidence>
<dbReference type="PANTHER" id="PTHR47690">
    <property type="entry name" value="GLUCOKINASE"/>
    <property type="match status" value="1"/>
</dbReference>
<dbReference type="Pfam" id="PF02685">
    <property type="entry name" value="Glucokinase"/>
    <property type="match status" value="1"/>
</dbReference>
<dbReference type="PANTHER" id="PTHR47690:SF1">
    <property type="entry name" value="GLUCOKINASE"/>
    <property type="match status" value="1"/>
</dbReference>
<dbReference type="InterPro" id="IPR049874">
    <property type="entry name" value="ROK_cs"/>
</dbReference>
<protein>
    <submittedName>
        <fullName evidence="4">Glucokinase</fullName>
    </submittedName>
</protein>
<dbReference type="SUPFAM" id="SSF53067">
    <property type="entry name" value="Actin-like ATPase domain"/>
    <property type="match status" value="1"/>
</dbReference>
<name>A0ABQ3D8T2_9RHOB</name>
<accession>A0ABQ3D8T2</accession>
<dbReference type="RefSeq" id="WP_189641109.1">
    <property type="nucleotide sequence ID" value="NZ_BMZF01000008.1"/>
</dbReference>
<evidence type="ECO:0000313" key="5">
    <source>
        <dbReference type="Proteomes" id="UP000634455"/>
    </source>
</evidence>
<sequence length="322" mass="34163">MSWDLIADIGGTNARFAQVDDDEITRERTFPTKGEHGLLDAMNLYLDDIGSTPNRVVLAAAGTISNGQVKLTNADQQIKITSVQDLCKTKDVAFINDFAAAAWSLATVTQNDVSTIQGEDEIPTGNRLIIGPGTGLGVGMLILTGSGYFAVPGEGGHVRIAPTDAFETTVFDAFKTIWPETQMVKDGLHFEAEAFLSGTGLPYLYQAVCAVMKCEAALNTPKDILKAAQNKSDEAAIKTAKIFQKHLGFVAGDLSLAMSATGGVFIAGGVIAANPWLLDQGFIDAFNNGGRFSKARENTSIYLYQNTRFGLIGAANALGKTG</sequence>
<gene>
    <name evidence="4" type="primary">glk</name>
    <name evidence="4" type="ORF">GCM10008927_25430</name>
</gene>
<comment type="caution">
    <text evidence="4">The sequence shown here is derived from an EMBL/GenBank/DDBJ whole genome shotgun (WGS) entry which is preliminary data.</text>
</comment>
<dbReference type="EMBL" id="BMZF01000008">
    <property type="protein sequence ID" value="GHA58702.1"/>
    <property type="molecule type" value="Genomic_DNA"/>
</dbReference>
<organism evidence="4 5">
    <name type="scientific">Paramylibacter ulvae</name>
    <dbReference type="NCBI Taxonomy" id="1651968"/>
    <lineage>
        <taxon>Bacteria</taxon>
        <taxon>Pseudomonadati</taxon>
        <taxon>Pseudomonadota</taxon>
        <taxon>Alphaproteobacteria</taxon>
        <taxon>Rhodobacterales</taxon>
        <taxon>Paracoccaceae</taxon>
        <taxon>Paramylibacter</taxon>
    </lineage>
</organism>
<dbReference type="PROSITE" id="PS01125">
    <property type="entry name" value="ROK"/>
    <property type="match status" value="1"/>
</dbReference>
<reference evidence="5" key="1">
    <citation type="journal article" date="2019" name="Int. J. Syst. Evol. Microbiol.">
        <title>The Global Catalogue of Microorganisms (GCM) 10K type strain sequencing project: providing services to taxonomists for standard genome sequencing and annotation.</title>
        <authorList>
            <consortium name="The Broad Institute Genomics Platform"/>
            <consortium name="The Broad Institute Genome Sequencing Center for Infectious Disease"/>
            <person name="Wu L."/>
            <person name="Ma J."/>
        </authorList>
    </citation>
    <scope>NUCLEOTIDE SEQUENCE [LARGE SCALE GENOMIC DNA]</scope>
    <source>
        <strain evidence="5">KCTC 32465</strain>
    </source>
</reference>
<proteinExistence type="inferred from homology"/>
<dbReference type="Gene3D" id="3.30.420.40">
    <property type="match status" value="1"/>
</dbReference>
<dbReference type="InterPro" id="IPR003836">
    <property type="entry name" value="Glucokinase"/>
</dbReference>
<evidence type="ECO:0000256" key="3">
    <source>
        <dbReference type="RuleBase" id="RU004046"/>
    </source>
</evidence>